<comment type="caution">
    <text evidence="2">The sequence shown here is derived from an EMBL/GenBank/DDBJ whole genome shotgun (WGS) entry which is preliminary data.</text>
</comment>
<evidence type="ECO:0000313" key="3">
    <source>
        <dbReference type="Proteomes" id="UP000263486"/>
    </source>
</evidence>
<evidence type="ECO:0000259" key="1">
    <source>
        <dbReference type="Pfam" id="PF12705"/>
    </source>
</evidence>
<protein>
    <submittedName>
        <fullName evidence="2">PD-(D/E)XK nuclease family protein</fullName>
    </submittedName>
</protein>
<dbReference type="InterPro" id="IPR011604">
    <property type="entry name" value="PDDEXK-like_dom_sf"/>
</dbReference>
<proteinExistence type="predicted"/>
<reference evidence="2 3" key="1">
    <citation type="submission" date="2018-08" db="EMBL/GenBank/DDBJ databases">
        <title>Draft genome sequence of Psychrilyobacter sp. strain SD5 isolated from Black Sea water.</title>
        <authorList>
            <person name="Yadav S."/>
            <person name="Villanueva L."/>
            <person name="Damste J.S.S."/>
        </authorList>
    </citation>
    <scope>NUCLEOTIDE SEQUENCE [LARGE SCALE GENOMIC DNA]</scope>
    <source>
        <strain evidence="2 3">SD5</strain>
    </source>
</reference>
<keyword evidence="3" id="KW-1185">Reference proteome</keyword>
<dbReference type="RefSeq" id="WP_114641051.1">
    <property type="nucleotide sequence ID" value="NZ_JAACIO010000001.1"/>
</dbReference>
<name>A0ABX9KMI9_9FUSO</name>
<organism evidence="2 3">
    <name type="scientific">Psychrilyobacter piezotolerans</name>
    <dbReference type="NCBI Taxonomy" id="2293438"/>
    <lineage>
        <taxon>Bacteria</taxon>
        <taxon>Fusobacteriati</taxon>
        <taxon>Fusobacteriota</taxon>
        <taxon>Fusobacteriia</taxon>
        <taxon>Fusobacteriales</taxon>
        <taxon>Fusobacteriaceae</taxon>
        <taxon>Psychrilyobacter</taxon>
    </lineage>
</organism>
<dbReference type="Proteomes" id="UP000263486">
    <property type="component" value="Unassembled WGS sequence"/>
</dbReference>
<gene>
    <name evidence="2" type="ORF">DYH56_01365</name>
</gene>
<feature type="domain" description="PD-(D/E)XK endonuclease-like" evidence="1">
    <location>
        <begin position="623"/>
        <end position="875"/>
    </location>
</feature>
<dbReference type="Gene3D" id="3.90.320.10">
    <property type="match status" value="1"/>
</dbReference>
<evidence type="ECO:0000313" key="2">
    <source>
        <dbReference type="EMBL" id="REI43333.1"/>
    </source>
</evidence>
<accession>A0ABX9KMI9</accession>
<dbReference type="InterPro" id="IPR038726">
    <property type="entry name" value="PDDEXK_AddAB-type"/>
</dbReference>
<dbReference type="Pfam" id="PF12705">
    <property type="entry name" value="PDDEXK_1"/>
    <property type="match status" value="1"/>
</dbReference>
<sequence>MNIKYYSYTEEIIKDIEPGKIHIFPKSADKSLGKEIYMQDLDRKESIEVPNIFLKQPKFMGLGEFKTNLFLSDEMVLREEKQVIAFYRSLSSKNRKELGVESYYDVIDIAANFLNFFKLLKEYRLTEVRDLRKWQRKIYDIFLDIEKNYMKFLSDKHYTDPTFIIKDENYSSKSLGGYRDIVIYNKIHFTPLEKWIVEKLEAEGFTLTLKLQMDKDDFCEETLAVKGVRVGKNIPVTTKKIEVYTADDEFTELLKVLDIQKKIKDTDIKIFDANNENYKYNSFFNETRCISDLPIFSLLEGLHKLLSTLEEIDGELALELHTVVDIIKGDEISKYYKIAPEDLDKFKALVNEGYKYLTKYVIAEKLGEENFIHRIFEDIEQMRSYEDLKKWTGELTFSGEELEKLLDGSENIGKYFEALSEIEVIEDLDVVDGWKNFFGHGKTAEGLLKLILKYLEFKEIGGSLDTASRKQGLEEIKTMKNKNILLMNISDSFIPKNKQNTFLFTEQQKKNLGIKGVDEIRLEEKYNLFRAVMTSENSTILAVKNMGSDSSLSPFVEELMEEFKVNSKHLKQTTENYLELIRPGSEDGGKLSGGEKPSKMKFQVEELKAPFGITAYMCDELFNCKYKMYLRYLVKLNREELEVERNLTRREYGNLAHELFEAVLKKIELTKDYSLLESGRIEVGIVMGVLEELVGRRRLKLPRLNERYYREIIYKNLADSVGEFFRKISKELCGEQVKGLLIEELLKSDIKNKTIGIIGRAKADLIIKTEKRDYIIDFKTGNLNERQLDFYSILHAGEADLTEKYIFNVDKGNLEKSKKIKLVKDETGRNKVDPDGKEKNLGVLEIELKEFLNSGIFERNKTSKCDRCEYLDICKVGEVDEIK</sequence>
<dbReference type="EMBL" id="QUAJ01000001">
    <property type="protein sequence ID" value="REI43333.1"/>
    <property type="molecule type" value="Genomic_DNA"/>
</dbReference>